<dbReference type="AlphaFoldDB" id="A0A6A6XJY7"/>
<dbReference type="NCBIfam" id="TIGR01879">
    <property type="entry name" value="hydantase"/>
    <property type="match status" value="1"/>
</dbReference>
<evidence type="ECO:0000313" key="5">
    <source>
        <dbReference type="Proteomes" id="UP000799757"/>
    </source>
</evidence>
<dbReference type="PANTHER" id="PTHR32494">
    <property type="entry name" value="ALLANTOATE DEIMINASE-RELATED"/>
    <property type="match status" value="1"/>
</dbReference>
<dbReference type="EMBL" id="MU001821">
    <property type="protein sequence ID" value="KAF2796850.1"/>
    <property type="molecule type" value="Genomic_DNA"/>
</dbReference>
<proteinExistence type="inferred from homology"/>
<dbReference type="InterPro" id="IPR036264">
    <property type="entry name" value="Bact_exopeptidase_dim_dom"/>
</dbReference>
<dbReference type="InterPro" id="IPR002933">
    <property type="entry name" value="Peptidase_M20"/>
</dbReference>
<keyword evidence="2 4" id="KW-0378">Hydrolase</keyword>
<accession>A0A6A6XJY7</accession>
<evidence type="ECO:0000256" key="2">
    <source>
        <dbReference type="ARBA" id="ARBA00022801"/>
    </source>
</evidence>
<comment type="similarity">
    <text evidence="1">Belongs to the peptidase M20A family.</text>
</comment>
<dbReference type="Pfam" id="PF07687">
    <property type="entry name" value="M20_dimer"/>
    <property type="match status" value="1"/>
</dbReference>
<dbReference type="Gene3D" id="3.30.70.360">
    <property type="match status" value="1"/>
</dbReference>
<dbReference type="GO" id="GO:0016813">
    <property type="term" value="F:hydrolase activity, acting on carbon-nitrogen (but not peptide) bonds, in linear amidines"/>
    <property type="evidence" value="ECO:0007669"/>
    <property type="project" value="InterPro"/>
</dbReference>
<dbReference type="PANTHER" id="PTHR32494:SF5">
    <property type="entry name" value="ALLANTOATE AMIDOHYDROLASE"/>
    <property type="match status" value="1"/>
</dbReference>
<dbReference type="Gene3D" id="3.40.630.10">
    <property type="entry name" value="Zn peptidases"/>
    <property type="match status" value="1"/>
</dbReference>
<dbReference type="InterPro" id="IPR010158">
    <property type="entry name" value="Amidase_Cbmase"/>
</dbReference>
<dbReference type="SUPFAM" id="SSF55031">
    <property type="entry name" value="Bacterial exopeptidase dimerisation domain"/>
    <property type="match status" value="1"/>
</dbReference>
<reference evidence="4" key="1">
    <citation type="journal article" date="2020" name="Stud. Mycol.">
        <title>101 Dothideomycetes genomes: a test case for predicting lifestyles and emergence of pathogens.</title>
        <authorList>
            <person name="Haridas S."/>
            <person name="Albert R."/>
            <person name="Binder M."/>
            <person name="Bloem J."/>
            <person name="Labutti K."/>
            <person name="Salamov A."/>
            <person name="Andreopoulos B."/>
            <person name="Baker S."/>
            <person name="Barry K."/>
            <person name="Bills G."/>
            <person name="Bluhm B."/>
            <person name="Cannon C."/>
            <person name="Castanera R."/>
            <person name="Culley D."/>
            <person name="Daum C."/>
            <person name="Ezra D."/>
            <person name="Gonzalez J."/>
            <person name="Henrissat B."/>
            <person name="Kuo A."/>
            <person name="Liang C."/>
            <person name="Lipzen A."/>
            <person name="Lutzoni F."/>
            <person name="Magnuson J."/>
            <person name="Mondo S."/>
            <person name="Nolan M."/>
            <person name="Ohm R."/>
            <person name="Pangilinan J."/>
            <person name="Park H.-J."/>
            <person name="Ramirez L."/>
            <person name="Alfaro M."/>
            <person name="Sun H."/>
            <person name="Tritt A."/>
            <person name="Yoshinaga Y."/>
            <person name="Zwiers L.-H."/>
            <person name="Turgeon B."/>
            <person name="Goodwin S."/>
            <person name="Spatafora J."/>
            <person name="Crous P."/>
            <person name="Grigoriev I."/>
        </authorList>
    </citation>
    <scope>NUCLEOTIDE SEQUENCE</scope>
    <source>
        <strain evidence="4">CBS 109.77</strain>
    </source>
</reference>
<dbReference type="CDD" id="cd03884">
    <property type="entry name" value="M20_bAS"/>
    <property type="match status" value="1"/>
</dbReference>
<dbReference type="SUPFAM" id="SSF53187">
    <property type="entry name" value="Zn-dependent exopeptidases"/>
    <property type="match status" value="1"/>
</dbReference>
<dbReference type="OrthoDB" id="4676at2759"/>
<organism evidence="4 5">
    <name type="scientific">Melanomma pulvis-pyrius CBS 109.77</name>
    <dbReference type="NCBI Taxonomy" id="1314802"/>
    <lineage>
        <taxon>Eukaryota</taxon>
        <taxon>Fungi</taxon>
        <taxon>Dikarya</taxon>
        <taxon>Ascomycota</taxon>
        <taxon>Pezizomycotina</taxon>
        <taxon>Dothideomycetes</taxon>
        <taxon>Pleosporomycetidae</taxon>
        <taxon>Pleosporales</taxon>
        <taxon>Melanommataceae</taxon>
        <taxon>Melanomma</taxon>
    </lineage>
</organism>
<dbReference type="InterPro" id="IPR011650">
    <property type="entry name" value="Peptidase_M20_dimer"/>
</dbReference>
<evidence type="ECO:0000259" key="3">
    <source>
        <dbReference type="Pfam" id="PF07687"/>
    </source>
</evidence>
<evidence type="ECO:0000313" key="4">
    <source>
        <dbReference type="EMBL" id="KAF2796850.1"/>
    </source>
</evidence>
<gene>
    <name evidence="4" type="ORF">K505DRAFT_406138</name>
</gene>
<protein>
    <submittedName>
        <fullName evidence="4">N-carbamoyl-L-amino acid hydrolase</fullName>
    </submittedName>
</protein>
<dbReference type="Proteomes" id="UP000799757">
    <property type="component" value="Unassembled WGS sequence"/>
</dbReference>
<feature type="domain" description="Peptidase M20 dimerisation" evidence="3">
    <location>
        <begin position="276"/>
        <end position="370"/>
    </location>
</feature>
<keyword evidence="5" id="KW-1185">Reference proteome</keyword>
<dbReference type="Pfam" id="PF01546">
    <property type="entry name" value="Peptidase_M20"/>
    <property type="match status" value="1"/>
</dbReference>
<evidence type="ECO:0000256" key="1">
    <source>
        <dbReference type="ARBA" id="ARBA00006247"/>
    </source>
</evidence>
<sequence>MACRFQSALRLAVGKPYPALKPAYQRVVGHGQRCFSVSTAWQLRTKEMNEEVLASLKVNQKRLMEDIHYTCQWGTGERWGSAPTETGMSRLALSDADKEARDWFVSTTQALGCKTTVDSMGNIFAVRPGLRNDKPPTFVGSHLDTQPTGGRYDGILGVTAGVEMLKVLADNWVETEYPVGVVNWTNEEGARFPLSMVASGVWAGSIPQETAHNTREVHPGTATMLSELTRIGYLGQTPASYESIPMAAHFELHIEQGPLLEMSNKKIGVVKGVQAYKWFTVTVKGRDTHTGTTDLKSRADALLTAAKMILHSHRLATANAALASTGILNLKPGSTNTVPGDVTFSLDIRAPTDSTVQKMKDLILADFAAIAAGKDILDSNANCTSGLPCSVTIVEDFDSPATIFHNDCIDSVSKAARSVLGPDAQNLVMEMTSGAGHDSVYASKRCPTSMIFVPCREGVSHNPAEFCKEEDCSLGAQVLLQSVLRFDRMRDERRISWKQEPYTL</sequence>
<name>A0A6A6XJY7_9PLEO</name>